<dbReference type="KEGG" id="tva:5467816"/>
<dbReference type="VEuPathDB" id="TrichDB:TVAG_094370"/>
<proteinExistence type="predicted"/>
<evidence type="ECO:0000313" key="3">
    <source>
        <dbReference type="Proteomes" id="UP000001542"/>
    </source>
</evidence>
<dbReference type="SMR" id="A2DBQ9"/>
<accession>A2DBQ9</accession>
<reference evidence="2" key="2">
    <citation type="journal article" date="2007" name="Science">
        <title>Draft genome sequence of the sexually transmitted pathogen Trichomonas vaginalis.</title>
        <authorList>
            <person name="Carlton J.M."/>
            <person name="Hirt R.P."/>
            <person name="Silva J.C."/>
            <person name="Delcher A.L."/>
            <person name="Schatz M."/>
            <person name="Zhao Q."/>
            <person name="Wortman J.R."/>
            <person name="Bidwell S.L."/>
            <person name="Alsmark U.C.M."/>
            <person name="Besteiro S."/>
            <person name="Sicheritz-Ponten T."/>
            <person name="Noel C.J."/>
            <person name="Dacks J.B."/>
            <person name="Foster P.G."/>
            <person name="Simillion C."/>
            <person name="Van de Peer Y."/>
            <person name="Miranda-Saavedra D."/>
            <person name="Barton G.J."/>
            <person name="Westrop G.D."/>
            <person name="Mueller S."/>
            <person name="Dessi D."/>
            <person name="Fiori P.L."/>
            <person name="Ren Q."/>
            <person name="Paulsen I."/>
            <person name="Zhang H."/>
            <person name="Bastida-Corcuera F.D."/>
            <person name="Simoes-Barbosa A."/>
            <person name="Brown M.T."/>
            <person name="Hayes R.D."/>
            <person name="Mukherjee M."/>
            <person name="Okumura C.Y."/>
            <person name="Schneider R."/>
            <person name="Smith A.J."/>
            <person name="Vanacova S."/>
            <person name="Villalvazo M."/>
            <person name="Haas B.J."/>
            <person name="Pertea M."/>
            <person name="Feldblyum T.V."/>
            <person name="Utterback T.R."/>
            <person name="Shu C.L."/>
            <person name="Osoegawa K."/>
            <person name="de Jong P.J."/>
            <person name="Hrdy I."/>
            <person name="Horvathova L."/>
            <person name="Zubacova Z."/>
            <person name="Dolezal P."/>
            <person name="Malik S.B."/>
            <person name="Logsdon J.M. Jr."/>
            <person name="Henze K."/>
            <person name="Gupta A."/>
            <person name="Wang C.C."/>
            <person name="Dunne R.L."/>
            <person name="Upcroft J.A."/>
            <person name="Upcroft P."/>
            <person name="White O."/>
            <person name="Salzberg S.L."/>
            <person name="Tang P."/>
            <person name="Chiu C.-H."/>
            <person name="Lee Y.-S."/>
            <person name="Embley T.M."/>
            <person name="Coombs G.H."/>
            <person name="Mottram J.C."/>
            <person name="Tachezy J."/>
            <person name="Fraser-Liggett C.M."/>
            <person name="Johnson P.J."/>
        </authorList>
    </citation>
    <scope>NUCLEOTIDE SEQUENCE [LARGE SCALE GENOMIC DNA]</scope>
    <source>
        <strain evidence="2">G3</strain>
    </source>
</reference>
<dbReference type="EMBL" id="DS113185">
    <property type="protein sequence ID" value="EAY22262.1"/>
    <property type="molecule type" value="Genomic_DNA"/>
</dbReference>
<feature type="compositionally biased region" description="Basic and acidic residues" evidence="1">
    <location>
        <begin position="95"/>
        <end position="116"/>
    </location>
</feature>
<name>A2DBQ9_TRIV3</name>
<reference evidence="2" key="1">
    <citation type="submission" date="2006-10" db="EMBL/GenBank/DDBJ databases">
        <authorList>
            <person name="Amadeo P."/>
            <person name="Zhao Q."/>
            <person name="Wortman J."/>
            <person name="Fraser-Liggett C."/>
            <person name="Carlton J."/>
        </authorList>
    </citation>
    <scope>NUCLEOTIDE SEQUENCE</scope>
    <source>
        <strain evidence="2">G3</strain>
    </source>
</reference>
<evidence type="ECO:0000313" key="2">
    <source>
        <dbReference type="EMBL" id="EAY22262.1"/>
    </source>
</evidence>
<protein>
    <submittedName>
        <fullName evidence="2">Uncharacterized protein</fullName>
    </submittedName>
</protein>
<dbReference type="Proteomes" id="UP000001542">
    <property type="component" value="Unassembled WGS sequence"/>
</dbReference>
<dbReference type="RefSeq" id="XP_001583248.1">
    <property type="nucleotide sequence ID" value="XM_001583198.1"/>
</dbReference>
<keyword evidence="3" id="KW-1185">Reference proteome</keyword>
<gene>
    <name evidence="2" type="ORF">TVAG_094370</name>
</gene>
<dbReference type="AlphaFoldDB" id="A2DBQ9"/>
<sequence>MSQTAPEQIKLPDAQGYPQVDWKLFLPVEGETQDQRKARLQHAVEEKNKVFKQREEFINNLPEEERLKYRENKLKKLEEKLRRKEEKLRRKQDKRSKQDKKDKKDKKDRDYDDKKDKKSHCKCGSDQEVEISIDEFVQFKKWENSFKKKRVNAMKYNAFCEWRKENGQVPQEKQENPQNQQ</sequence>
<dbReference type="VEuPathDB" id="TrichDB:TVAGG3_0380890"/>
<evidence type="ECO:0000256" key="1">
    <source>
        <dbReference type="SAM" id="MobiDB-lite"/>
    </source>
</evidence>
<organism evidence="2 3">
    <name type="scientific">Trichomonas vaginalis (strain ATCC PRA-98 / G3)</name>
    <dbReference type="NCBI Taxonomy" id="412133"/>
    <lineage>
        <taxon>Eukaryota</taxon>
        <taxon>Metamonada</taxon>
        <taxon>Parabasalia</taxon>
        <taxon>Trichomonadida</taxon>
        <taxon>Trichomonadidae</taxon>
        <taxon>Trichomonas</taxon>
    </lineage>
</organism>
<dbReference type="InParanoid" id="A2DBQ9"/>
<feature type="region of interest" description="Disordered" evidence="1">
    <location>
        <begin position="80"/>
        <end position="124"/>
    </location>
</feature>